<dbReference type="AlphaFoldDB" id="A0AAD2EQH7"/>
<sequence length="107" mass="12143">MQTQELRQRFEHAENTIAELARTCSTHQDVPQSLKQSIQELDQQARECHSRVQGGNEQTFIEAVDKLEACSDRAKMACQNASNVDQTVQSAVMRAHQELSQLKHSLH</sequence>
<dbReference type="RefSeq" id="WP_063393376.1">
    <property type="nucleotide sequence ID" value="NZ_CATVWW010000006.1"/>
</dbReference>
<organism evidence="1 3">
    <name type="scientific">Ralstonia mannitolilytica</name>
    <dbReference type="NCBI Taxonomy" id="105219"/>
    <lineage>
        <taxon>Bacteria</taxon>
        <taxon>Pseudomonadati</taxon>
        <taxon>Pseudomonadota</taxon>
        <taxon>Betaproteobacteria</taxon>
        <taxon>Burkholderiales</taxon>
        <taxon>Burkholderiaceae</taxon>
        <taxon>Ralstonia</taxon>
    </lineage>
</organism>
<accession>A0AAD2EQH7</accession>
<name>A0AAD2EQH7_9RALS</name>
<reference evidence="1 4" key="1">
    <citation type="submission" date="2023-07" db="EMBL/GenBank/DDBJ databases">
        <authorList>
            <person name="Peeters C."/>
        </authorList>
    </citation>
    <scope>NUCLEOTIDE SEQUENCE</scope>
    <source>
        <strain evidence="2 4">R-77569</strain>
        <strain evidence="1">R-77591</strain>
    </source>
</reference>
<proteinExistence type="predicted"/>
<evidence type="ECO:0000313" key="1">
    <source>
        <dbReference type="EMBL" id="CAJ0695401.1"/>
    </source>
</evidence>
<dbReference type="Proteomes" id="UP001190452">
    <property type="component" value="Unassembled WGS sequence"/>
</dbReference>
<gene>
    <name evidence="2" type="ORF">R77569_04394</name>
    <name evidence="1" type="ORF">R77591_04413</name>
</gene>
<comment type="caution">
    <text evidence="1">The sequence shown here is derived from an EMBL/GenBank/DDBJ whole genome shotgun (WGS) entry which is preliminary data.</text>
</comment>
<evidence type="ECO:0000313" key="3">
    <source>
        <dbReference type="Proteomes" id="UP001190002"/>
    </source>
</evidence>
<evidence type="ECO:0000313" key="4">
    <source>
        <dbReference type="Proteomes" id="UP001190452"/>
    </source>
</evidence>
<dbReference type="EMBL" id="CAUDKV010000025">
    <property type="protein sequence ID" value="CAJ0894367.1"/>
    <property type="molecule type" value="Genomic_DNA"/>
</dbReference>
<evidence type="ECO:0000313" key="2">
    <source>
        <dbReference type="EMBL" id="CAJ0894367.1"/>
    </source>
</evidence>
<keyword evidence="4" id="KW-1185">Reference proteome</keyword>
<dbReference type="Proteomes" id="UP001190002">
    <property type="component" value="Unassembled WGS sequence"/>
</dbReference>
<dbReference type="EMBL" id="CATVXE010000026">
    <property type="protein sequence ID" value="CAJ0695401.1"/>
    <property type="molecule type" value="Genomic_DNA"/>
</dbReference>
<protein>
    <submittedName>
        <fullName evidence="1">Uncharacterized protein</fullName>
    </submittedName>
</protein>